<protein>
    <recommendedName>
        <fullName evidence="1">N-acetyltransferase domain-containing protein</fullName>
    </recommendedName>
</protein>
<sequence>LLPPPPPFGSLRLASPWDILRLGIVCTASFRYSEQFDWERTHHEEFPQSTIVWYRHSMADFIRSPRHIVLVAVDSYDPDESSKTKAIIPANNGWNPPEAGTEVVVGIGVWQLEASSPRIGQDHNDDAPYPTLPDYDYRDFDRERAAKLLAVAIAAEEKHDSLTSLRYIPGLPTMERILVHPAYWNRGHGTTIAKWGVALAQVDHVSQGVIANKKGAALFSHVGYNLLTHFEVEGDEACPNGVKLAILKY</sequence>
<dbReference type="SUPFAM" id="SSF55729">
    <property type="entry name" value="Acyl-CoA N-acyltransferases (Nat)"/>
    <property type="match status" value="1"/>
</dbReference>
<keyword evidence="3" id="KW-1185">Reference proteome</keyword>
<name>A0A1J7IU16_9PEZI</name>
<evidence type="ECO:0000313" key="2">
    <source>
        <dbReference type="EMBL" id="OIW24593.1"/>
    </source>
</evidence>
<dbReference type="Gene3D" id="3.40.630.30">
    <property type="match status" value="1"/>
</dbReference>
<accession>A0A1J7IU16</accession>
<dbReference type="STRING" id="1408157.A0A1J7IU16"/>
<dbReference type="InterPro" id="IPR000182">
    <property type="entry name" value="GNAT_dom"/>
</dbReference>
<feature type="non-terminal residue" evidence="2">
    <location>
        <position position="1"/>
    </location>
</feature>
<gene>
    <name evidence="2" type="ORF">CONLIGDRAFT_554551</name>
</gene>
<feature type="non-terminal residue" evidence="2">
    <location>
        <position position="249"/>
    </location>
</feature>
<evidence type="ECO:0000259" key="1">
    <source>
        <dbReference type="PROSITE" id="PS51186"/>
    </source>
</evidence>
<dbReference type="EMBL" id="KV875103">
    <property type="protein sequence ID" value="OIW24593.1"/>
    <property type="molecule type" value="Genomic_DNA"/>
</dbReference>
<dbReference type="Proteomes" id="UP000182658">
    <property type="component" value="Unassembled WGS sequence"/>
</dbReference>
<dbReference type="OrthoDB" id="4738875at2759"/>
<dbReference type="PROSITE" id="PS51186">
    <property type="entry name" value="GNAT"/>
    <property type="match status" value="1"/>
</dbReference>
<dbReference type="InParanoid" id="A0A1J7IU16"/>
<proteinExistence type="predicted"/>
<dbReference type="InterPro" id="IPR016181">
    <property type="entry name" value="Acyl_CoA_acyltransferase"/>
</dbReference>
<feature type="domain" description="N-acetyltransferase" evidence="1">
    <location>
        <begin position="107"/>
        <end position="245"/>
    </location>
</feature>
<organism evidence="2 3">
    <name type="scientific">Coniochaeta ligniaria NRRL 30616</name>
    <dbReference type="NCBI Taxonomy" id="1408157"/>
    <lineage>
        <taxon>Eukaryota</taxon>
        <taxon>Fungi</taxon>
        <taxon>Dikarya</taxon>
        <taxon>Ascomycota</taxon>
        <taxon>Pezizomycotina</taxon>
        <taxon>Sordariomycetes</taxon>
        <taxon>Sordariomycetidae</taxon>
        <taxon>Coniochaetales</taxon>
        <taxon>Coniochaetaceae</taxon>
        <taxon>Coniochaeta</taxon>
    </lineage>
</organism>
<evidence type="ECO:0000313" key="3">
    <source>
        <dbReference type="Proteomes" id="UP000182658"/>
    </source>
</evidence>
<dbReference type="GO" id="GO:0016747">
    <property type="term" value="F:acyltransferase activity, transferring groups other than amino-acyl groups"/>
    <property type="evidence" value="ECO:0007669"/>
    <property type="project" value="InterPro"/>
</dbReference>
<dbReference type="AlphaFoldDB" id="A0A1J7IU16"/>
<reference evidence="2 3" key="1">
    <citation type="submission" date="2016-10" db="EMBL/GenBank/DDBJ databases">
        <title>Draft genome sequence of Coniochaeta ligniaria NRRL30616, a lignocellulolytic fungus for bioabatement of inhibitors in plant biomass hydrolysates.</title>
        <authorList>
            <consortium name="DOE Joint Genome Institute"/>
            <person name="Jimenez D.J."/>
            <person name="Hector R.E."/>
            <person name="Riley R."/>
            <person name="Sun H."/>
            <person name="Grigoriev I.V."/>
            <person name="Van Elsas J.D."/>
            <person name="Nichols N.N."/>
        </authorList>
    </citation>
    <scope>NUCLEOTIDE SEQUENCE [LARGE SCALE GENOMIC DNA]</scope>
    <source>
        <strain evidence="2 3">NRRL 30616</strain>
    </source>
</reference>